<feature type="region of interest" description="Disordered" evidence="1">
    <location>
        <begin position="1"/>
        <end position="28"/>
    </location>
</feature>
<name>A0A0E9W3R7_ANGAN</name>
<evidence type="ECO:0000256" key="1">
    <source>
        <dbReference type="SAM" id="MobiDB-lite"/>
    </source>
</evidence>
<sequence length="47" mass="5011">MGYLTQQGPAAKGQGSKASPRFKSAFPSPPLDVLVTIKEMKPNYSSV</sequence>
<evidence type="ECO:0000313" key="2">
    <source>
        <dbReference type="EMBL" id="JAH85014.1"/>
    </source>
</evidence>
<dbReference type="EMBL" id="GBXM01023563">
    <property type="protein sequence ID" value="JAH85014.1"/>
    <property type="molecule type" value="Transcribed_RNA"/>
</dbReference>
<protein>
    <submittedName>
        <fullName evidence="2">Uncharacterized protein</fullName>
    </submittedName>
</protein>
<organism evidence="2">
    <name type="scientific">Anguilla anguilla</name>
    <name type="common">European freshwater eel</name>
    <name type="synonym">Muraena anguilla</name>
    <dbReference type="NCBI Taxonomy" id="7936"/>
    <lineage>
        <taxon>Eukaryota</taxon>
        <taxon>Metazoa</taxon>
        <taxon>Chordata</taxon>
        <taxon>Craniata</taxon>
        <taxon>Vertebrata</taxon>
        <taxon>Euteleostomi</taxon>
        <taxon>Actinopterygii</taxon>
        <taxon>Neopterygii</taxon>
        <taxon>Teleostei</taxon>
        <taxon>Anguilliformes</taxon>
        <taxon>Anguillidae</taxon>
        <taxon>Anguilla</taxon>
    </lineage>
</organism>
<reference evidence="2" key="1">
    <citation type="submission" date="2014-11" db="EMBL/GenBank/DDBJ databases">
        <authorList>
            <person name="Amaro Gonzalez C."/>
        </authorList>
    </citation>
    <scope>NUCLEOTIDE SEQUENCE</scope>
</reference>
<accession>A0A0E9W3R7</accession>
<reference evidence="2" key="2">
    <citation type="journal article" date="2015" name="Fish Shellfish Immunol.">
        <title>Early steps in the European eel (Anguilla anguilla)-Vibrio vulnificus interaction in the gills: Role of the RtxA13 toxin.</title>
        <authorList>
            <person name="Callol A."/>
            <person name="Pajuelo D."/>
            <person name="Ebbesson L."/>
            <person name="Teles M."/>
            <person name="MacKenzie S."/>
            <person name="Amaro C."/>
        </authorList>
    </citation>
    <scope>NUCLEOTIDE SEQUENCE</scope>
</reference>
<proteinExistence type="predicted"/>
<dbReference type="AlphaFoldDB" id="A0A0E9W3R7"/>